<accession>A0A150XQX5</accession>
<dbReference type="SUPFAM" id="SSF56235">
    <property type="entry name" value="N-terminal nucleophile aminohydrolases (Ntn hydrolases)"/>
    <property type="match status" value="1"/>
</dbReference>
<dbReference type="InterPro" id="IPR014729">
    <property type="entry name" value="Rossmann-like_a/b/a_fold"/>
</dbReference>
<evidence type="ECO:0000256" key="6">
    <source>
        <dbReference type="ARBA" id="ARBA00022962"/>
    </source>
</evidence>
<comment type="similarity">
    <text evidence="2">Belongs to the asparagine synthetase family.</text>
</comment>
<dbReference type="InterPro" id="IPR006426">
    <property type="entry name" value="Asn_synth_AEB"/>
</dbReference>
<dbReference type="GO" id="GO:0005829">
    <property type="term" value="C:cytosol"/>
    <property type="evidence" value="ECO:0007669"/>
    <property type="project" value="TreeGrafter"/>
</dbReference>
<keyword evidence="5 9" id="KW-0067">ATP-binding</keyword>
<dbReference type="GO" id="GO:0004066">
    <property type="term" value="F:asparagine synthase (glutamine-hydrolyzing) activity"/>
    <property type="evidence" value="ECO:0007669"/>
    <property type="project" value="UniProtKB-EC"/>
</dbReference>
<dbReference type="EMBL" id="LRDB01000006">
    <property type="protein sequence ID" value="KYG81126.1"/>
    <property type="molecule type" value="Genomic_DNA"/>
</dbReference>
<keyword evidence="12" id="KW-1185">Reference proteome</keyword>
<name>A0A150XQX5_9BACT</name>
<comment type="catalytic activity">
    <reaction evidence="7">
        <text>L-aspartate + L-glutamine + ATP + H2O = L-asparagine + L-glutamate + AMP + diphosphate + H(+)</text>
        <dbReference type="Rhea" id="RHEA:12228"/>
        <dbReference type="ChEBI" id="CHEBI:15377"/>
        <dbReference type="ChEBI" id="CHEBI:15378"/>
        <dbReference type="ChEBI" id="CHEBI:29985"/>
        <dbReference type="ChEBI" id="CHEBI:29991"/>
        <dbReference type="ChEBI" id="CHEBI:30616"/>
        <dbReference type="ChEBI" id="CHEBI:33019"/>
        <dbReference type="ChEBI" id="CHEBI:58048"/>
        <dbReference type="ChEBI" id="CHEBI:58359"/>
        <dbReference type="ChEBI" id="CHEBI:456215"/>
        <dbReference type="EC" id="6.3.5.4"/>
    </reaction>
</comment>
<dbReference type="GO" id="GO:0006529">
    <property type="term" value="P:asparagine biosynthetic process"/>
    <property type="evidence" value="ECO:0007669"/>
    <property type="project" value="UniProtKB-KW"/>
</dbReference>
<evidence type="ECO:0000256" key="3">
    <source>
        <dbReference type="ARBA" id="ARBA00012737"/>
    </source>
</evidence>
<dbReference type="SUPFAM" id="SSF52402">
    <property type="entry name" value="Adenine nucleotide alpha hydrolases-like"/>
    <property type="match status" value="1"/>
</dbReference>
<feature type="active site" description="For GATase activity" evidence="8">
    <location>
        <position position="2"/>
    </location>
</feature>
<evidence type="ECO:0000313" key="11">
    <source>
        <dbReference type="EMBL" id="KYG81126.1"/>
    </source>
</evidence>
<dbReference type="CDD" id="cd00712">
    <property type="entry name" value="AsnB"/>
    <property type="match status" value="1"/>
</dbReference>
<dbReference type="InterPro" id="IPR001962">
    <property type="entry name" value="Asn_synthase"/>
</dbReference>
<comment type="caution">
    <text evidence="11">The sequence shown here is derived from an EMBL/GenBank/DDBJ whole genome shotgun (WGS) entry which is preliminary data.</text>
</comment>
<sequence length="666" mass="76130">MCGIVGAIDSNPNGLIEKVTRANNSLSHRGPDGKGIKSFNHEGKSIVFAHSRLSIIDLSDLGYQPMSSEDGRYWITYNGEVYNYKEIRDELIDLGYSFKSDTDTEVLLNSWIEWGSNCLAKLTGMFAFVIYDLDKRRIYCVRDAFGIKPFYYFATQERFYFSSEVPSLFLLIDEKKKLNPASVVNYLLRSSYDVAEYTLTKGINALKPGCFLTINLDNELELKEERWWKPSIEENRNISFNDAVAKLRELFLESVKLHMRSDVPIGAALSGGIDSSAIVCAMRYLEPNIPIHTFSYIASNSSVDEEKWVDIVNNHVGAIPHKIQLSYKDLADEIDDLIIAQGEPFGSTSIYAQYRVFKSAKENGITVILEGQGADEMLAGYFGYPEHASMSYFDKGAFLRLFKFLHSWSKLHNQSSKPIVKYIFSYSISILLKGISKNVKRFSRLISSNHEVEPGKNSLTNGIRGLINKFYKTATPVWLVADADQLMKEANDQINKEDEEIPIKGRRLVYELRRSLVGHHRAGINSLLRHGDRNAMKWSVEGRVPFLTIEMAEFLLSLPEDYLLSKDGLTKNVFRQAMRGIVPDEILDRTDKIGFATPEQEWTSNMNVDEIERVISYVDFLNEIELQNEVKETLNGSRPFSWFAWRVINFSRWLEVNKTHIEPNVR</sequence>
<keyword evidence="8" id="KW-0028">Amino-acid biosynthesis</keyword>
<dbReference type="GO" id="GO:0005524">
    <property type="term" value="F:ATP binding"/>
    <property type="evidence" value="ECO:0007669"/>
    <property type="project" value="UniProtKB-KW"/>
</dbReference>
<dbReference type="Pfam" id="PF13537">
    <property type="entry name" value="GATase_7"/>
    <property type="match status" value="1"/>
</dbReference>
<evidence type="ECO:0000256" key="2">
    <source>
        <dbReference type="ARBA" id="ARBA00005752"/>
    </source>
</evidence>
<evidence type="ECO:0000256" key="1">
    <source>
        <dbReference type="ARBA" id="ARBA00005187"/>
    </source>
</evidence>
<protein>
    <recommendedName>
        <fullName evidence="3">asparagine synthase (glutamine-hydrolyzing)</fullName>
        <ecNumber evidence="3">6.3.5.4</ecNumber>
    </recommendedName>
</protein>
<dbReference type="OrthoDB" id="9763290at2"/>
<evidence type="ECO:0000313" key="12">
    <source>
        <dbReference type="Proteomes" id="UP000075615"/>
    </source>
</evidence>
<evidence type="ECO:0000256" key="4">
    <source>
        <dbReference type="ARBA" id="ARBA00022741"/>
    </source>
</evidence>
<comment type="pathway">
    <text evidence="1">Amino-acid biosynthesis; L-asparagine biosynthesis; L-asparagine from L-aspartate (L-Gln route): step 1/1.</text>
</comment>
<keyword evidence="4 9" id="KW-0547">Nucleotide-binding</keyword>
<gene>
    <name evidence="11" type="ORF">AWN68_16440</name>
</gene>
<dbReference type="PANTHER" id="PTHR43284">
    <property type="entry name" value="ASPARAGINE SYNTHETASE (GLUTAMINE-HYDROLYZING)"/>
    <property type="match status" value="1"/>
</dbReference>
<dbReference type="Pfam" id="PF00733">
    <property type="entry name" value="Asn_synthase"/>
    <property type="match status" value="1"/>
</dbReference>
<feature type="domain" description="Glutamine amidotransferase type-2" evidence="10">
    <location>
        <begin position="2"/>
        <end position="217"/>
    </location>
</feature>
<evidence type="ECO:0000256" key="8">
    <source>
        <dbReference type="PIRSR" id="PIRSR001589-1"/>
    </source>
</evidence>
<dbReference type="InterPro" id="IPR029055">
    <property type="entry name" value="Ntn_hydrolases_N"/>
</dbReference>
<dbReference type="NCBIfam" id="TIGR01536">
    <property type="entry name" value="asn_synth_AEB"/>
    <property type="match status" value="1"/>
</dbReference>
<evidence type="ECO:0000256" key="7">
    <source>
        <dbReference type="ARBA" id="ARBA00048741"/>
    </source>
</evidence>
<organism evidence="11 12">
    <name type="scientific">Roseivirga echinicomitans</name>
    <dbReference type="NCBI Taxonomy" id="296218"/>
    <lineage>
        <taxon>Bacteria</taxon>
        <taxon>Pseudomonadati</taxon>
        <taxon>Bacteroidota</taxon>
        <taxon>Cytophagia</taxon>
        <taxon>Cytophagales</taxon>
        <taxon>Roseivirgaceae</taxon>
        <taxon>Roseivirga</taxon>
    </lineage>
</organism>
<dbReference type="Gene3D" id="3.40.50.620">
    <property type="entry name" value="HUPs"/>
    <property type="match status" value="1"/>
</dbReference>
<dbReference type="Proteomes" id="UP000075615">
    <property type="component" value="Unassembled WGS sequence"/>
</dbReference>
<dbReference type="PIRSF" id="PIRSF001589">
    <property type="entry name" value="Asn_synthetase_glu-h"/>
    <property type="match status" value="1"/>
</dbReference>
<dbReference type="InterPro" id="IPR033738">
    <property type="entry name" value="AsnB_N"/>
</dbReference>
<dbReference type="STRING" id="296218.AWN68_16440"/>
<reference evidence="11 12" key="1">
    <citation type="submission" date="2016-01" db="EMBL/GenBank/DDBJ databases">
        <title>Genome sequencing of Roseivirga echinicomitans KMM 6058.</title>
        <authorList>
            <person name="Selvaratnam C."/>
            <person name="Thevarajoo S."/>
            <person name="Goh K.M."/>
            <person name="Ee R."/>
            <person name="Chan K.-G."/>
            <person name="Chong C.S."/>
        </authorList>
    </citation>
    <scope>NUCLEOTIDE SEQUENCE [LARGE SCALE GENOMIC DNA]</scope>
    <source>
        <strain evidence="11 12">KMM 6058</strain>
    </source>
</reference>
<evidence type="ECO:0000259" key="10">
    <source>
        <dbReference type="PROSITE" id="PS51278"/>
    </source>
</evidence>
<dbReference type="Gene3D" id="3.60.20.10">
    <property type="entry name" value="Glutamine Phosphoribosylpyrophosphate, subunit 1, domain 1"/>
    <property type="match status" value="1"/>
</dbReference>
<proteinExistence type="inferred from homology"/>
<dbReference type="InterPro" id="IPR051786">
    <property type="entry name" value="ASN_synthetase/amidase"/>
</dbReference>
<dbReference type="RefSeq" id="WP_068413430.1">
    <property type="nucleotide sequence ID" value="NZ_LRDB01000006.1"/>
</dbReference>
<evidence type="ECO:0000256" key="9">
    <source>
        <dbReference type="PIRSR" id="PIRSR001589-2"/>
    </source>
</evidence>
<dbReference type="InterPro" id="IPR017932">
    <property type="entry name" value="GATase_2_dom"/>
</dbReference>
<keyword evidence="8" id="KW-0061">Asparagine biosynthesis</keyword>
<evidence type="ECO:0000256" key="5">
    <source>
        <dbReference type="ARBA" id="ARBA00022840"/>
    </source>
</evidence>
<dbReference type="EC" id="6.3.5.4" evidence="3"/>
<keyword evidence="6 8" id="KW-0315">Glutamine amidotransferase</keyword>
<dbReference type="CDD" id="cd01991">
    <property type="entry name" value="Asn_synthase_B_C"/>
    <property type="match status" value="1"/>
</dbReference>
<dbReference type="PANTHER" id="PTHR43284:SF1">
    <property type="entry name" value="ASPARAGINE SYNTHETASE"/>
    <property type="match status" value="1"/>
</dbReference>
<feature type="binding site" evidence="9">
    <location>
        <position position="103"/>
    </location>
    <ligand>
        <name>L-glutamine</name>
        <dbReference type="ChEBI" id="CHEBI:58359"/>
    </ligand>
</feature>
<dbReference type="AlphaFoldDB" id="A0A150XQX5"/>
<dbReference type="PROSITE" id="PS51278">
    <property type="entry name" value="GATASE_TYPE_2"/>
    <property type="match status" value="1"/>
</dbReference>